<gene>
    <name evidence="1" type="ORF">PSTG_11229</name>
</gene>
<dbReference type="EMBL" id="AJIL01000097">
    <property type="protein sequence ID" value="KNE95376.1"/>
    <property type="molecule type" value="Genomic_DNA"/>
</dbReference>
<dbReference type="STRING" id="1165861.A0A0L0V848"/>
<dbReference type="Proteomes" id="UP000054564">
    <property type="component" value="Unassembled WGS sequence"/>
</dbReference>
<proteinExistence type="predicted"/>
<reference evidence="2" key="1">
    <citation type="submission" date="2014-03" db="EMBL/GenBank/DDBJ databases">
        <title>The Genome Sequence of Puccinia striiformis f. sp. tritici PST-78.</title>
        <authorList>
            <consortium name="The Broad Institute Genome Sequencing Platform"/>
            <person name="Cuomo C."/>
            <person name="Hulbert S."/>
            <person name="Chen X."/>
            <person name="Walker B."/>
            <person name="Young S.K."/>
            <person name="Zeng Q."/>
            <person name="Gargeya S."/>
            <person name="Fitzgerald M."/>
            <person name="Haas B."/>
            <person name="Abouelleil A."/>
            <person name="Alvarado L."/>
            <person name="Arachchi H.M."/>
            <person name="Berlin A.M."/>
            <person name="Chapman S.B."/>
            <person name="Goldberg J."/>
            <person name="Griggs A."/>
            <person name="Gujja S."/>
            <person name="Hansen M."/>
            <person name="Howarth C."/>
            <person name="Imamovic A."/>
            <person name="Larimer J."/>
            <person name="McCowan C."/>
            <person name="Montmayeur A."/>
            <person name="Murphy C."/>
            <person name="Neiman D."/>
            <person name="Pearson M."/>
            <person name="Priest M."/>
            <person name="Roberts A."/>
            <person name="Saif S."/>
            <person name="Shea T."/>
            <person name="Sisk P."/>
            <person name="Sykes S."/>
            <person name="Wortman J."/>
            <person name="Nusbaum C."/>
            <person name="Birren B."/>
        </authorList>
    </citation>
    <scope>NUCLEOTIDE SEQUENCE [LARGE SCALE GENOMIC DNA]</scope>
    <source>
        <strain evidence="2">race PST-78</strain>
    </source>
</reference>
<accession>A0A0L0V848</accession>
<evidence type="ECO:0008006" key="3">
    <source>
        <dbReference type="Google" id="ProtNLM"/>
    </source>
</evidence>
<name>A0A0L0V848_9BASI</name>
<sequence length="213" mass="24147">MAWHYPNRIEFKFEYSNRFNSMCYALIPAPTGHQDAQTTQTCPQAPALPNCMGGVNEDDWDDVQDNQNEGHNVAHPSVAYSKCGKLPDNILRRLEDMELDKLCSRCLKHGQYQRPLAEEKVELDDTYYKYMKTIHRNACKHLLKTQAVLGYLGQCNCAQGSTMYNNFCQYDLGARKLNTDSESKPSSTSTSGQISNHNLPKRLESLLAGQRSC</sequence>
<evidence type="ECO:0000313" key="2">
    <source>
        <dbReference type="Proteomes" id="UP000054564"/>
    </source>
</evidence>
<dbReference type="AlphaFoldDB" id="A0A0L0V848"/>
<comment type="caution">
    <text evidence="1">The sequence shown here is derived from an EMBL/GenBank/DDBJ whole genome shotgun (WGS) entry which is preliminary data.</text>
</comment>
<keyword evidence="2" id="KW-1185">Reference proteome</keyword>
<evidence type="ECO:0000313" key="1">
    <source>
        <dbReference type="EMBL" id="KNE95376.1"/>
    </source>
</evidence>
<protein>
    <recommendedName>
        <fullName evidence="3">CxC1-like cysteine cluster associated with KDZ transposases domain-containing protein</fullName>
    </recommendedName>
</protein>
<organism evidence="1 2">
    <name type="scientific">Puccinia striiformis f. sp. tritici PST-78</name>
    <dbReference type="NCBI Taxonomy" id="1165861"/>
    <lineage>
        <taxon>Eukaryota</taxon>
        <taxon>Fungi</taxon>
        <taxon>Dikarya</taxon>
        <taxon>Basidiomycota</taxon>
        <taxon>Pucciniomycotina</taxon>
        <taxon>Pucciniomycetes</taxon>
        <taxon>Pucciniales</taxon>
        <taxon>Pucciniaceae</taxon>
        <taxon>Puccinia</taxon>
    </lineage>
</organism>